<dbReference type="PANTHER" id="PTHR34388:SF1">
    <property type="entry name" value="DNA POLYMERASE III SUBUNIT DELTA"/>
    <property type="match status" value="1"/>
</dbReference>
<sequence length="350" mass="38976">MKLRHLNDLPNQLRKELAPVYIIAGDEPLQVEEACDSVRSTAREQGYTDRIVHHVDAHFPWQEILAEANSLSLFASRQIIEIRVPFDKIGDGKKVLQEYAENLPPDTLLLLITSRISKKQESVKWFSALEQRGVYVQVWPVEPHQMAGWIGQRLKRNGLRAEPEAITLLADLLEGNLLAAAQAVEQLKLVADQNAITLETVRNVVADNARYDVFGLADAVLAGDVRHSLRIYNGLIAEGTEPTIMLWALARELRLVNHMASGMRQGSGIDQVIDQVSSAHKQVPFLLKKKKGSYQGFIHRHGERAIREMITKAATIDRILKGAEPTMSANDELLALAMRMAGLPTPASLV</sequence>
<keyword evidence="6" id="KW-0239">DNA-directed DNA polymerase</keyword>
<evidence type="ECO:0000256" key="9">
    <source>
        <dbReference type="NCBIfam" id="TIGR01128"/>
    </source>
</evidence>
<keyword evidence="13" id="KW-1185">Reference proteome</keyword>
<dbReference type="InterPro" id="IPR010372">
    <property type="entry name" value="DNA_pol3_delta_N"/>
</dbReference>
<dbReference type="GO" id="GO:0003677">
    <property type="term" value="F:DNA binding"/>
    <property type="evidence" value="ECO:0007669"/>
    <property type="project" value="InterPro"/>
</dbReference>
<evidence type="ECO:0000256" key="7">
    <source>
        <dbReference type="ARBA" id="ARBA00034754"/>
    </source>
</evidence>
<dbReference type="EC" id="2.7.7.7" evidence="1 9"/>
<accession>A0A1X7AH45</accession>
<dbReference type="GO" id="GO:0009360">
    <property type="term" value="C:DNA polymerase III complex"/>
    <property type="evidence" value="ECO:0007669"/>
    <property type="project" value="UniProtKB-UniRule"/>
</dbReference>
<reference evidence="12 13" key="1">
    <citation type="submission" date="2017-03" db="EMBL/GenBank/DDBJ databases">
        <authorList>
            <person name="Afonso C.L."/>
            <person name="Miller P.J."/>
            <person name="Scott M.A."/>
            <person name="Spackman E."/>
            <person name="Goraichik I."/>
            <person name="Dimitrov K.M."/>
            <person name="Suarez D.L."/>
            <person name="Swayne D.E."/>
        </authorList>
    </citation>
    <scope>NUCLEOTIDE SEQUENCE [LARGE SCALE GENOMIC DNA]</scope>
    <source>
        <strain evidence="12">SB41UT1</strain>
    </source>
</reference>
<evidence type="ECO:0000256" key="3">
    <source>
        <dbReference type="ARBA" id="ARBA00022679"/>
    </source>
</evidence>
<dbReference type="InterPro" id="IPR027417">
    <property type="entry name" value="P-loop_NTPase"/>
</dbReference>
<dbReference type="Pfam" id="PF21694">
    <property type="entry name" value="DNA_pol3_delta_C"/>
    <property type="match status" value="1"/>
</dbReference>
<gene>
    <name evidence="12" type="primary">holA</name>
    <name evidence="12" type="ORF">EHSB41UT_01152</name>
</gene>
<dbReference type="GO" id="GO:0003887">
    <property type="term" value="F:DNA-directed DNA polymerase activity"/>
    <property type="evidence" value="ECO:0007669"/>
    <property type="project" value="UniProtKB-UniRule"/>
</dbReference>
<dbReference type="CDD" id="cd18138">
    <property type="entry name" value="HLD_clamp_pol_III_delta"/>
    <property type="match status" value="1"/>
</dbReference>
<evidence type="ECO:0000256" key="8">
    <source>
        <dbReference type="ARBA" id="ARBA00049244"/>
    </source>
</evidence>
<feature type="domain" description="DNA polymerase III delta N-terminal" evidence="10">
    <location>
        <begin position="21"/>
        <end position="137"/>
    </location>
</feature>
<dbReference type="Gene3D" id="1.20.272.10">
    <property type="match status" value="1"/>
</dbReference>
<dbReference type="PANTHER" id="PTHR34388">
    <property type="entry name" value="DNA POLYMERASE III SUBUNIT DELTA"/>
    <property type="match status" value="1"/>
</dbReference>
<evidence type="ECO:0000256" key="4">
    <source>
        <dbReference type="ARBA" id="ARBA00022695"/>
    </source>
</evidence>
<evidence type="ECO:0000259" key="10">
    <source>
        <dbReference type="Pfam" id="PF06144"/>
    </source>
</evidence>
<feature type="domain" description="DNA polymerase III delta subunit-like C-terminal" evidence="11">
    <location>
        <begin position="212"/>
        <end position="297"/>
    </location>
</feature>
<evidence type="ECO:0000256" key="6">
    <source>
        <dbReference type="ARBA" id="ARBA00022932"/>
    </source>
</evidence>
<evidence type="ECO:0000256" key="5">
    <source>
        <dbReference type="ARBA" id="ARBA00022705"/>
    </source>
</evidence>
<dbReference type="AlphaFoldDB" id="A0A1X7AH45"/>
<dbReference type="InterPro" id="IPR008921">
    <property type="entry name" value="DNA_pol3_clamp-load_cplx_C"/>
</dbReference>
<dbReference type="InterPro" id="IPR005790">
    <property type="entry name" value="DNA_polIII_delta"/>
</dbReference>
<dbReference type="Gene3D" id="3.40.50.300">
    <property type="entry name" value="P-loop containing nucleotide triphosphate hydrolases"/>
    <property type="match status" value="1"/>
</dbReference>
<evidence type="ECO:0000256" key="1">
    <source>
        <dbReference type="ARBA" id="ARBA00012417"/>
    </source>
</evidence>
<dbReference type="Gene3D" id="1.10.8.60">
    <property type="match status" value="1"/>
</dbReference>
<dbReference type="RefSeq" id="WP_087107776.1">
    <property type="nucleotide sequence ID" value="NZ_CBCSCN010000001.1"/>
</dbReference>
<dbReference type="NCBIfam" id="TIGR01128">
    <property type="entry name" value="holA"/>
    <property type="match status" value="1"/>
</dbReference>
<dbReference type="SUPFAM" id="SSF52540">
    <property type="entry name" value="P-loop containing nucleoside triphosphate hydrolases"/>
    <property type="match status" value="1"/>
</dbReference>
<evidence type="ECO:0000259" key="11">
    <source>
        <dbReference type="Pfam" id="PF21694"/>
    </source>
</evidence>
<dbReference type="SUPFAM" id="SSF48019">
    <property type="entry name" value="post-AAA+ oligomerization domain-like"/>
    <property type="match status" value="1"/>
</dbReference>
<dbReference type="EMBL" id="FWPT01000002">
    <property type="protein sequence ID" value="SMA40199.1"/>
    <property type="molecule type" value="Genomic_DNA"/>
</dbReference>
<protein>
    <recommendedName>
        <fullName evidence="2 9">DNA polymerase III subunit delta</fullName>
        <ecNumber evidence="1 9">2.7.7.7</ecNumber>
    </recommendedName>
</protein>
<dbReference type="Pfam" id="PF06144">
    <property type="entry name" value="DNA_pol3_delta"/>
    <property type="match status" value="1"/>
</dbReference>
<keyword evidence="3 12" id="KW-0808">Transferase</keyword>
<dbReference type="GO" id="GO:0006261">
    <property type="term" value="P:DNA-templated DNA replication"/>
    <property type="evidence" value="ECO:0007669"/>
    <property type="project" value="TreeGrafter"/>
</dbReference>
<comment type="catalytic activity">
    <reaction evidence="8">
        <text>DNA(n) + a 2'-deoxyribonucleoside 5'-triphosphate = DNA(n+1) + diphosphate</text>
        <dbReference type="Rhea" id="RHEA:22508"/>
        <dbReference type="Rhea" id="RHEA-COMP:17339"/>
        <dbReference type="Rhea" id="RHEA-COMP:17340"/>
        <dbReference type="ChEBI" id="CHEBI:33019"/>
        <dbReference type="ChEBI" id="CHEBI:61560"/>
        <dbReference type="ChEBI" id="CHEBI:173112"/>
        <dbReference type="EC" id="2.7.7.7"/>
    </reaction>
</comment>
<name>A0A1X7AH45_9GAMM</name>
<evidence type="ECO:0000256" key="2">
    <source>
        <dbReference type="ARBA" id="ARBA00017703"/>
    </source>
</evidence>
<dbReference type="OrthoDB" id="9770982at2"/>
<keyword evidence="5" id="KW-0235">DNA replication</keyword>
<keyword evidence="4 12" id="KW-0548">Nucleotidyltransferase</keyword>
<proteinExistence type="inferred from homology"/>
<evidence type="ECO:0000313" key="13">
    <source>
        <dbReference type="Proteomes" id="UP000196573"/>
    </source>
</evidence>
<evidence type="ECO:0000313" key="12">
    <source>
        <dbReference type="EMBL" id="SMA40199.1"/>
    </source>
</evidence>
<dbReference type="InterPro" id="IPR048466">
    <property type="entry name" value="DNA_pol3_delta-like_C"/>
</dbReference>
<dbReference type="Proteomes" id="UP000196573">
    <property type="component" value="Unassembled WGS sequence"/>
</dbReference>
<comment type="similarity">
    <text evidence="7">Belongs to the DNA polymerase HolA subunit family.</text>
</comment>
<organism evidence="12 13">
    <name type="scientific">Parendozoicomonas haliclonae</name>
    <dbReference type="NCBI Taxonomy" id="1960125"/>
    <lineage>
        <taxon>Bacteria</taxon>
        <taxon>Pseudomonadati</taxon>
        <taxon>Pseudomonadota</taxon>
        <taxon>Gammaproteobacteria</taxon>
        <taxon>Oceanospirillales</taxon>
        <taxon>Endozoicomonadaceae</taxon>
        <taxon>Parendozoicomonas</taxon>
    </lineage>
</organism>